<protein>
    <submittedName>
        <fullName evidence="3">Prepilin-type N-terminal cleavage/methylation domain-containing protein</fullName>
    </submittedName>
</protein>
<reference evidence="3 4" key="1">
    <citation type="submission" date="2019-02" db="EMBL/GenBank/DDBJ databases">
        <title>Genomic Encyclopedia of Type Strains, Phase IV (KMG-IV): sequencing the most valuable type-strain genomes for metagenomic binning, comparative biology and taxonomic classification.</title>
        <authorList>
            <person name="Goeker M."/>
        </authorList>
    </citation>
    <scope>NUCLEOTIDE SEQUENCE [LARGE SCALE GENOMIC DNA]</scope>
    <source>
        <strain evidence="3 4">DSM 29486</strain>
    </source>
</reference>
<keyword evidence="1" id="KW-0472">Membrane</keyword>
<dbReference type="InterPro" id="IPR040599">
    <property type="entry name" value="PilJ_C"/>
</dbReference>
<dbReference type="InterPro" id="IPR012902">
    <property type="entry name" value="N_methyl_site"/>
</dbReference>
<dbReference type="AlphaFoldDB" id="A0A4Q7PN05"/>
<dbReference type="SUPFAM" id="SSF54523">
    <property type="entry name" value="Pili subunits"/>
    <property type="match status" value="1"/>
</dbReference>
<dbReference type="Gene3D" id="3.30.700.10">
    <property type="entry name" value="Glycoprotein, Type 4 Pilin"/>
    <property type="match status" value="1"/>
</dbReference>
<evidence type="ECO:0000313" key="3">
    <source>
        <dbReference type="EMBL" id="RZT02302.1"/>
    </source>
</evidence>
<comment type="caution">
    <text evidence="3">The sequence shown here is derived from an EMBL/GenBank/DDBJ whole genome shotgun (WGS) entry which is preliminary data.</text>
</comment>
<dbReference type="RefSeq" id="WP_165388781.1">
    <property type="nucleotide sequence ID" value="NZ_SGXF01000001.1"/>
</dbReference>
<keyword evidence="1" id="KW-1133">Transmembrane helix</keyword>
<evidence type="ECO:0000259" key="2">
    <source>
        <dbReference type="Pfam" id="PF18223"/>
    </source>
</evidence>
<dbReference type="Pfam" id="PF07963">
    <property type="entry name" value="N_methyl"/>
    <property type="match status" value="1"/>
</dbReference>
<proteinExistence type="predicted"/>
<dbReference type="InterPro" id="IPR045584">
    <property type="entry name" value="Pilin-like"/>
</dbReference>
<feature type="transmembrane region" description="Helical" evidence="1">
    <location>
        <begin position="12"/>
        <end position="36"/>
    </location>
</feature>
<dbReference type="PANTHER" id="PTHR30093">
    <property type="entry name" value="GENERAL SECRETION PATHWAY PROTEIN G"/>
    <property type="match status" value="1"/>
</dbReference>
<dbReference type="Proteomes" id="UP000292927">
    <property type="component" value="Unassembled WGS sequence"/>
</dbReference>
<evidence type="ECO:0000256" key="1">
    <source>
        <dbReference type="SAM" id="Phobius"/>
    </source>
</evidence>
<gene>
    <name evidence="3" type="ORF">EV209_0413</name>
</gene>
<dbReference type="EMBL" id="SGXF01000001">
    <property type="protein sequence ID" value="RZT02302.1"/>
    <property type="molecule type" value="Genomic_DNA"/>
</dbReference>
<dbReference type="NCBIfam" id="TIGR02532">
    <property type="entry name" value="IV_pilin_GFxxxE"/>
    <property type="match status" value="1"/>
</dbReference>
<feature type="domain" description="Pilin PilJ C-terminal" evidence="2">
    <location>
        <begin position="168"/>
        <end position="246"/>
    </location>
</feature>
<accession>A0A4Q7PN05</accession>
<organism evidence="3 4">
    <name type="scientific">Cuneatibacter caecimuris</name>
    <dbReference type="NCBI Taxonomy" id="1796618"/>
    <lineage>
        <taxon>Bacteria</taxon>
        <taxon>Bacillati</taxon>
        <taxon>Bacillota</taxon>
        <taxon>Clostridia</taxon>
        <taxon>Lachnospirales</taxon>
        <taxon>Lachnospiraceae</taxon>
        <taxon>Cuneatibacter</taxon>
    </lineage>
</organism>
<dbReference type="Pfam" id="PF18223">
    <property type="entry name" value="PilJ_C"/>
    <property type="match status" value="1"/>
</dbReference>
<sequence length="287" mass="31332">MSGRKESQKKGFTLVELIVVLVILAILAAILVPALLRYIDKAKSAEAVLSCRQLVNSSQAVATALYAKYPVNEVGEAINSADQKDEVKKLADVPGSLVGDIFIDTGKVSRLIYRHSDNTVVVYDVTQNPVYQIDPEATSSISAVEQAIRNGNQDASDLHANGNRYPGRESVIAEMVKNGGLLAVDSYQKRGTVYQNDSDQLYWRPYYIDITNPQSFLFANTGNTGHAKWEAKLVYYNGSIYQSTKKDANGNYIGISIASVSNTKNGGISDISQLPDWLTANGFVKVK</sequence>
<evidence type="ECO:0000313" key="4">
    <source>
        <dbReference type="Proteomes" id="UP000292927"/>
    </source>
</evidence>
<name>A0A4Q7PN05_9FIRM</name>
<keyword evidence="1" id="KW-0812">Transmembrane</keyword>
<keyword evidence="4" id="KW-1185">Reference proteome</keyword>
<dbReference type="PROSITE" id="PS00409">
    <property type="entry name" value="PROKAR_NTER_METHYL"/>
    <property type="match status" value="1"/>
</dbReference>